<dbReference type="AlphaFoldDB" id="A0A9Q1FPS3"/>
<dbReference type="Proteomes" id="UP001152622">
    <property type="component" value="Chromosome 4"/>
</dbReference>
<organism evidence="2 3">
    <name type="scientific">Synaphobranchus kaupii</name>
    <name type="common">Kaup's arrowtooth eel</name>
    <dbReference type="NCBI Taxonomy" id="118154"/>
    <lineage>
        <taxon>Eukaryota</taxon>
        <taxon>Metazoa</taxon>
        <taxon>Chordata</taxon>
        <taxon>Craniata</taxon>
        <taxon>Vertebrata</taxon>
        <taxon>Euteleostomi</taxon>
        <taxon>Actinopterygii</taxon>
        <taxon>Neopterygii</taxon>
        <taxon>Teleostei</taxon>
        <taxon>Anguilliformes</taxon>
        <taxon>Synaphobranchidae</taxon>
        <taxon>Synaphobranchus</taxon>
    </lineage>
</organism>
<accession>A0A9Q1FPS3</accession>
<comment type="caution">
    <text evidence="2">The sequence shown here is derived from an EMBL/GenBank/DDBJ whole genome shotgun (WGS) entry which is preliminary data.</text>
</comment>
<evidence type="ECO:0000313" key="2">
    <source>
        <dbReference type="EMBL" id="KAJ8363862.1"/>
    </source>
</evidence>
<sequence>MQRSRQDFALDKTSTVPIEQARREIPEESGPESSSGGFIWIYLIRVSERRPSTLTVQFKKAPESPAHLDDGELNSSEQRPLHPHLA</sequence>
<feature type="compositionally biased region" description="Basic and acidic residues" evidence="1">
    <location>
        <begin position="1"/>
        <end position="10"/>
    </location>
</feature>
<reference evidence="2" key="1">
    <citation type="journal article" date="2023" name="Science">
        <title>Genome structures resolve the early diversification of teleost fishes.</title>
        <authorList>
            <person name="Parey E."/>
            <person name="Louis A."/>
            <person name="Montfort J."/>
            <person name="Bouchez O."/>
            <person name="Roques C."/>
            <person name="Iampietro C."/>
            <person name="Lluch J."/>
            <person name="Castinel A."/>
            <person name="Donnadieu C."/>
            <person name="Desvignes T."/>
            <person name="Floi Bucao C."/>
            <person name="Jouanno E."/>
            <person name="Wen M."/>
            <person name="Mejri S."/>
            <person name="Dirks R."/>
            <person name="Jansen H."/>
            <person name="Henkel C."/>
            <person name="Chen W.J."/>
            <person name="Zahm M."/>
            <person name="Cabau C."/>
            <person name="Klopp C."/>
            <person name="Thompson A.W."/>
            <person name="Robinson-Rechavi M."/>
            <person name="Braasch I."/>
            <person name="Lecointre G."/>
            <person name="Bobe J."/>
            <person name="Postlethwait J.H."/>
            <person name="Berthelot C."/>
            <person name="Roest Crollius H."/>
            <person name="Guiguen Y."/>
        </authorList>
    </citation>
    <scope>NUCLEOTIDE SEQUENCE</scope>
    <source>
        <strain evidence="2">WJC10195</strain>
    </source>
</reference>
<feature type="compositionally biased region" description="Basic and acidic residues" evidence="1">
    <location>
        <begin position="60"/>
        <end position="70"/>
    </location>
</feature>
<feature type="region of interest" description="Disordered" evidence="1">
    <location>
        <begin position="56"/>
        <end position="86"/>
    </location>
</feature>
<protein>
    <submittedName>
        <fullName evidence="2">Uncharacterized protein</fullName>
    </submittedName>
</protein>
<name>A0A9Q1FPS3_SYNKA</name>
<gene>
    <name evidence="2" type="ORF">SKAU_G00126930</name>
</gene>
<feature type="region of interest" description="Disordered" evidence="1">
    <location>
        <begin position="1"/>
        <end position="35"/>
    </location>
</feature>
<keyword evidence="3" id="KW-1185">Reference proteome</keyword>
<evidence type="ECO:0000256" key="1">
    <source>
        <dbReference type="SAM" id="MobiDB-lite"/>
    </source>
</evidence>
<evidence type="ECO:0000313" key="3">
    <source>
        <dbReference type="Proteomes" id="UP001152622"/>
    </source>
</evidence>
<proteinExistence type="predicted"/>
<dbReference type="EMBL" id="JAINUF010000004">
    <property type="protein sequence ID" value="KAJ8363862.1"/>
    <property type="molecule type" value="Genomic_DNA"/>
</dbReference>